<sequence length="165" mass="19688">MAPRRKLNLTSHHSIKRTVFTFLGMHPTFQPSPTTLFFLLRSLRSTSKCGDRAGALVGQFVARWGSEIVDDRVRRRYASLLIKQSKLRAAATVDLAQQHVEALREEWRTEKEVRVGERNAERRRHLRWLDMGRTPRRNLEKWCWRLLRRRLWRTWNKGRSTLVDK</sequence>
<dbReference type="AlphaFoldDB" id="A0A1C7MUL8"/>
<accession>A0A1C7MUL8</accession>
<reference evidence="1 2" key="1">
    <citation type="submission" date="2016-03" db="EMBL/GenBank/DDBJ databases">
        <title>Whole genome sequencing of Grifola frondosa 9006-11.</title>
        <authorList>
            <person name="Min B."/>
            <person name="Park H."/>
            <person name="Kim J.-G."/>
            <person name="Cho H."/>
            <person name="Oh Y.-L."/>
            <person name="Kong W.-S."/>
            <person name="Choi I.-G."/>
        </authorList>
    </citation>
    <scope>NUCLEOTIDE SEQUENCE [LARGE SCALE GENOMIC DNA]</scope>
    <source>
        <strain evidence="1 2">9006-11</strain>
    </source>
</reference>
<comment type="caution">
    <text evidence="1">The sequence shown here is derived from an EMBL/GenBank/DDBJ whole genome shotgun (WGS) entry which is preliminary data.</text>
</comment>
<dbReference type="OrthoDB" id="3149711at2759"/>
<dbReference type="OMA" id="ARWGSEI"/>
<gene>
    <name evidence="1" type="ORF">A0H81_00816</name>
</gene>
<keyword evidence="2" id="KW-1185">Reference proteome</keyword>
<protein>
    <submittedName>
        <fullName evidence="1">Uncharacterized protein</fullName>
    </submittedName>
</protein>
<evidence type="ECO:0000313" key="1">
    <source>
        <dbReference type="EMBL" id="OBZ78684.1"/>
    </source>
</evidence>
<dbReference type="EMBL" id="LUGG01000001">
    <property type="protein sequence ID" value="OBZ78684.1"/>
    <property type="molecule type" value="Genomic_DNA"/>
</dbReference>
<organism evidence="1 2">
    <name type="scientific">Grifola frondosa</name>
    <name type="common">Maitake</name>
    <name type="synonym">Polyporus frondosus</name>
    <dbReference type="NCBI Taxonomy" id="5627"/>
    <lineage>
        <taxon>Eukaryota</taxon>
        <taxon>Fungi</taxon>
        <taxon>Dikarya</taxon>
        <taxon>Basidiomycota</taxon>
        <taxon>Agaricomycotina</taxon>
        <taxon>Agaricomycetes</taxon>
        <taxon>Polyporales</taxon>
        <taxon>Grifolaceae</taxon>
        <taxon>Grifola</taxon>
    </lineage>
</organism>
<name>A0A1C7MUL8_GRIFR</name>
<proteinExistence type="predicted"/>
<evidence type="ECO:0000313" key="2">
    <source>
        <dbReference type="Proteomes" id="UP000092993"/>
    </source>
</evidence>
<dbReference type="Proteomes" id="UP000092993">
    <property type="component" value="Unassembled WGS sequence"/>
</dbReference>